<evidence type="ECO:0000259" key="1">
    <source>
        <dbReference type="Pfam" id="PF14534"/>
    </source>
</evidence>
<dbReference type="Pfam" id="PF14534">
    <property type="entry name" value="DUF4440"/>
    <property type="match status" value="1"/>
</dbReference>
<evidence type="ECO:0000313" key="3">
    <source>
        <dbReference type="Proteomes" id="UP001156706"/>
    </source>
</evidence>
<sequence>MEMTSAPSADYIRTLESERTQALVRRDIALAMRLHARDYQLITPGGRTYSLTEYHEDIKSGALRYEGWEIGPCEVRLSPSMAVIRYKAKLLLASGVIHCWHTDTYEFQDGTWQAVWSQATAIN</sequence>
<dbReference type="InterPro" id="IPR027843">
    <property type="entry name" value="DUF4440"/>
</dbReference>
<reference evidence="3" key="1">
    <citation type="journal article" date="2019" name="Int. J. Syst. Evol. Microbiol.">
        <title>The Global Catalogue of Microorganisms (GCM) 10K type strain sequencing project: providing services to taxonomists for standard genome sequencing and annotation.</title>
        <authorList>
            <consortium name="The Broad Institute Genomics Platform"/>
            <consortium name="The Broad Institute Genome Sequencing Center for Infectious Disease"/>
            <person name="Wu L."/>
            <person name="Ma J."/>
        </authorList>
    </citation>
    <scope>NUCLEOTIDE SEQUENCE [LARGE SCALE GENOMIC DNA]</scope>
    <source>
        <strain evidence="3">NBRC 110044</strain>
    </source>
</reference>
<name>A0ABQ5Y9Z8_9NEIS</name>
<comment type="caution">
    <text evidence="2">The sequence shown here is derived from an EMBL/GenBank/DDBJ whole genome shotgun (WGS) entry which is preliminary data.</text>
</comment>
<keyword evidence="3" id="KW-1185">Reference proteome</keyword>
<protein>
    <recommendedName>
        <fullName evidence="1">DUF4440 domain-containing protein</fullName>
    </recommendedName>
</protein>
<proteinExistence type="predicted"/>
<dbReference type="Gene3D" id="3.10.450.50">
    <property type="match status" value="1"/>
</dbReference>
<accession>A0ABQ5Y9Z8</accession>
<organism evidence="2 3">
    <name type="scientific">Chitinimonas prasina</name>
    <dbReference type="NCBI Taxonomy" id="1434937"/>
    <lineage>
        <taxon>Bacteria</taxon>
        <taxon>Pseudomonadati</taxon>
        <taxon>Pseudomonadota</taxon>
        <taxon>Betaproteobacteria</taxon>
        <taxon>Neisseriales</taxon>
        <taxon>Chitinibacteraceae</taxon>
        <taxon>Chitinimonas</taxon>
    </lineage>
</organism>
<dbReference type="SUPFAM" id="SSF54427">
    <property type="entry name" value="NTF2-like"/>
    <property type="match status" value="1"/>
</dbReference>
<gene>
    <name evidence="2" type="ORF">GCM10007907_04090</name>
</gene>
<dbReference type="InterPro" id="IPR032710">
    <property type="entry name" value="NTF2-like_dom_sf"/>
</dbReference>
<evidence type="ECO:0000313" key="2">
    <source>
        <dbReference type="EMBL" id="GLR11619.1"/>
    </source>
</evidence>
<dbReference type="EMBL" id="BSOG01000001">
    <property type="protein sequence ID" value="GLR11619.1"/>
    <property type="molecule type" value="Genomic_DNA"/>
</dbReference>
<feature type="domain" description="DUF4440" evidence="1">
    <location>
        <begin position="12"/>
        <end position="113"/>
    </location>
</feature>
<dbReference type="Proteomes" id="UP001156706">
    <property type="component" value="Unassembled WGS sequence"/>
</dbReference>
<dbReference type="RefSeq" id="WP_368860121.1">
    <property type="nucleotide sequence ID" value="NZ_BSOG01000001.1"/>
</dbReference>